<dbReference type="Proteomes" id="UP000217790">
    <property type="component" value="Unassembled WGS sequence"/>
</dbReference>
<dbReference type="InParanoid" id="A0A2H3CWG5"/>
<keyword evidence="3" id="KW-1185">Reference proteome</keyword>
<dbReference type="EMBL" id="KZ293712">
    <property type="protein sequence ID" value="PBK82798.1"/>
    <property type="molecule type" value="Genomic_DNA"/>
</dbReference>
<gene>
    <name evidence="2" type="ORF">ARMGADRAFT_1019411</name>
</gene>
<dbReference type="AlphaFoldDB" id="A0A2H3CWG5"/>
<feature type="region of interest" description="Disordered" evidence="1">
    <location>
        <begin position="271"/>
        <end position="294"/>
    </location>
</feature>
<sequence length="369" mass="41321">MRWRLGRSRTEQKKCMDLFWKIAHERLNPTGVPIRVGDFGTVDSETGEFLQEGNVFEHPASKEIMAELDPVRNASTVRHTHIFKHTKNVSRVDVPLGGGIGLTGIAEGNVTVQFQFESERGVLLFMHDVTFTTLHIGKPWAERLERHTSEFRDKAIVTETYSCRHYDLRMGRAGEHSVEITGTAEIPIPAAPALSASANVGFKTARKAGFGSAWHGTKNTETESDDFVPLYRLKAFNPFRDLSDEQPDEWVLCDVDPPGYKPPLLVWPRPLRQVSSDEEEDSEEEEEEEEASEEEVIRTLRYMPALQPDNGVVYNIPAPDFGMPGPAGELDSDKNGKDIISSDKKVVSRDGSEVLRFDGVVSLWTDGKP</sequence>
<protein>
    <submittedName>
        <fullName evidence="2">Uncharacterized protein</fullName>
    </submittedName>
</protein>
<proteinExistence type="predicted"/>
<evidence type="ECO:0000313" key="2">
    <source>
        <dbReference type="EMBL" id="PBK82798.1"/>
    </source>
</evidence>
<dbReference type="STRING" id="47427.A0A2H3CWG5"/>
<dbReference type="OrthoDB" id="3255261at2759"/>
<evidence type="ECO:0000256" key="1">
    <source>
        <dbReference type="SAM" id="MobiDB-lite"/>
    </source>
</evidence>
<feature type="compositionally biased region" description="Acidic residues" evidence="1">
    <location>
        <begin position="276"/>
        <end position="294"/>
    </location>
</feature>
<accession>A0A2H3CWG5</accession>
<reference evidence="3" key="1">
    <citation type="journal article" date="2017" name="Nat. Ecol. Evol.">
        <title>Genome expansion and lineage-specific genetic innovations in the forest pathogenic fungi Armillaria.</title>
        <authorList>
            <person name="Sipos G."/>
            <person name="Prasanna A.N."/>
            <person name="Walter M.C."/>
            <person name="O'Connor E."/>
            <person name="Balint B."/>
            <person name="Krizsan K."/>
            <person name="Kiss B."/>
            <person name="Hess J."/>
            <person name="Varga T."/>
            <person name="Slot J."/>
            <person name="Riley R."/>
            <person name="Boka B."/>
            <person name="Rigling D."/>
            <person name="Barry K."/>
            <person name="Lee J."/>
            <person name="Mihaltcheva S."/>
            <person name="LaButti K."/>
            <person name="Lipzen A."/>
            <person name="Waldron R."/>
            <person name="Moloney N.M."/>
            <person name="Sperisen C."/>
            <person name="Kredics L."/>
            <person name="Vagvoelgyi C."/>
            <person name="Patrignani A."/>
            <person name="Fitzpatrick D."/>
            <person name="Nagy I."/>
            <person name="Doyle S."/>
            <person name="Anderson J.B."/>
            <person name="Grigoriev I.V."/>
            <person name="Gueldener U."/>
            <person name="Muensterkoetter M."/>
            <person name="Nagy L.G."/>
        </authorList>
    </citation>
    <scope>NUCLEOTIDE SEQUENCE [LARGE SCALE GENOMIC DNA]</scope>
    <source>
        <strain evidence="3">Ar21-2</strain>
    </source>
</reference>
<name>A0A2H3CWG5_ARMGA</name>
<organism evidence="2 3">
    <name type="scientific">Armillaria gallica</name>
    <name type="common">Bulbous honey fungus</name>
    <name type="synonym">Armillaria bulbosa</name>
    <dbReference type="NCBI Taxonomy" id="47427"/>
    <lineage>
        <taxon>Eukaryota</taxon>
        <taxon>Fungi</taxon>
        <taxon>Dikarya</taxon>
        <taxon>Basidiomycota</taxon>
        <taxon>Agaricomycotina</taxon>
        <taxon>Agaricomycetes</taxon>
        <taxon>Agaricomycetidae</taxon>
        <taxon>Agaricales</taxon>
        <taxon>Marasmiineae</taxon>
        <taxon>Physalacriaceae</taxon>
        <taxon>Armillaria</taxon>
    </lineage>
</organism>
<evidence type="ECO:0000313" key="3">
    <source>
        <dbReference type="Proteomes" id="UP000217790"/>
    </source>
</evidence>